<sequence>MAELPAAMGLMVGVIGVTLAVGTFFSVRFPYSVPDGITRGVAPGQAGIAYLGMLVTLLTSALLVMPIIAVSIWLHTMHDAAALWLLVPIGAAYGVLIIAATLRLLASSFLKRLPEILHAVSKPF</sequence>
<dbReference type="Proteomes" id="UP001601992">
    <property type="component" value="Unassembled WGS sequence"/>
</dbReference>
<keyword evidence="3" id="KW-1185">Reference proteome</keyword>
<name>A0ABW6SEG3_9NOCA</name>
<evidence type="ECO:0000256" key="1">
    <source>
        <dbReference type="SAM" id="Phobius"/>
    </source>
</evidence>
<organism evidence="2 3">
    <name type="scientific">Nocardia jiangxiensis</name>
    <dbReference type="NCBI Taxonomy" id="282685"/>
    <lineage>
        <taxon>Bacteria</taxon>
        <taxon>Bacillati</taxon>
        <taxon>Actinomycetota</taxon>
        <taxon>Actinomycetes</taxon>
        <taxon>Mycobacteriales</taxon>
        <taxon>Nocardiaceae</taxon>
        <taxon>Nocardia</taxon>
    </lineage>
</organism>
<reference evidence="2 3" key="1">
    <citation type="submission" date="2024-10" db="EMBL/GenBank/DDBJ databases">
        <title>The Natural Products Discovery Center: Release of the First 8490 Sequenced Strains for Exploring Actinobacteria Biosynthetic Diversity.</title>
        <authorList>
            <person name="Kalkreuter E."/>
            <person name="Kautsar S.A."/>
            <person name="Yang D."/>
            <person name="Bader C.D."/>
            <person name="Teijaro C.N."/>
            <person name="Fluegel L."/>
            <person name="Davis C.M."/>
            <person name="Simpson J.R."/>
            <person name="Lauterbach L."/>
            <person name="Steele A.D."/>
            <person name="Gui C."/>
            <person name="Meng S."/>
            <person name="Li G."/>
            <person name="Viehrig K."/>
            <person name="Ye F."/>
            <person name="Su P."/>
            <person name="Kiefer A.F."/>
            <person name="Nichols A."/>
            <person name="Cepeda A.J."/>
            <person name="Yan W."/>
            <person name="Fan B."/>
            <person name="Jiang Y."/>
            <person name="Adhikari A."/>
            <person name="Zheng C.-J."/>
            <person name="Schuster L."/>
            <person name="Cowan T.M."/>
            <person name="Smanski M.J."/>
            <person name="Chevrette M.G."/>
            <person name="De Carvalho L.P.S."/>
            <person name="Shen B."/>
        </authorList>
    </citation>
    <scope>NUCLEOTIDE SEQUENCE [LARGE SCALE GENOMIC DNA]</scope>
    <source>
        <strain evidence="2 3">NPDC002593</strain>
    </source>
</reference>
<dbReference type="EMBL" id="JBIAQY010000029">
    <property type="protein sequence ID" value="MFF3574705.1"/>
    <property type="molecule type" value="Genomic_DNA"/>
</dbReference>
<gene>
    <name evidence="2" type="ORF">ACFYXQ_43850</name>
</gene>
<keyword evidence="1" id="KW-0812">Transmembrane</keyword>
<dbReference type="RefSeq" id="WP_157186480.1">
    <property type="nucleotide sequence ID" value="NZ_JBIAQY010000029.1"/>
</dbReference>
<evidence type="ECO:0000313" key="3">
    <source>
        <dbReference type="Proteomes" id="UP001601992"/>
    </source>
</evidence>
<keyword evidence="1" id="KW-0472">Membrane</keyword>
<feature type="transmembrane region" description="Helical" evidence="1">
    <location>
        <begin position="48"/>
        <end position="75"/>
    </location>
</feature>
<accession>A0ABW6SEG3</accession>
<keyword evidence="1" id="KW-1133">Transmembrane helix</keyword>
<protein>
    <submittedName>
        <fullName evidence="2">Uncharacterized protein</fullName>
    </submittedName>
</protein>
<evidence type="ECO:0000313" key="2">
    <source>
        <dbReference type="EMBL" id="MFF3574705.1"/>
    </source>
</evidence>
<feature type="transmembrane region" description="Helical" evidence="1">
    <location>
        <begin position="81"/>
        <end position="106"/>
    </location>
</feature>
<comment type="caution">
    <text evidence="2">The sequence shown here is derived from an EMBL/GenBank/DDBJ whole genome shotgun (WGS) entry which is preliminary data.</text>
</comment>
<proteinExistence type="predicted"/>
<feature type="transmembrane region" description="Helical" evidence="1">
    <location>
        <begin position="6"/>
        <end position="27"/>
    </location>
</feature>